<accession>A0AB33WPP2</accession>
<organism evidence="1 2">
    <name type="scientific">Pseudomonas chlororaphis O6</name>
    <dbReference type="NCBI Taxonomy" id="1037915"/>
    <lineage>
        <taxon>Bacteria</taxon>
        <taxon>Pseudomonadati</taxon>
        <taxon>Pseudomonadota</taxon>
        <taxon>Gammaproteobacteria</taxon>
        <taxon>Pseudomonadales</taxon>
        <taxon>Pseudomonadaceae</taxon>
        <taxon>Pseudomonas</taxon>
    </lineage>
</organism>
<gene>
    <name evidence="1" type="ORF">PchlO6_3593</name>
</gene>
<dbReference type="Proteomes" id="UP000003790">
    <property type="component" value="Chromosome"/>
</dbReference>
<dbReference type="EMBL" id="AHOT01000023">
    <property type="protein sequence ID" value="EIM15091.1"/>
    <property type="molecule type" value="Genomic_DNA"/>
</dbReference>
<evidence type="ECO:0000313" key="1">
    <source>
        <dbReference type="EMBL" id="EIM15091.1"/>
    </source>
</evidence>
<dbReference type="AlphaFoldDB" id="A0AB33WPP2"/>
<comment type="caution">
    <text evidence="1">The sequence shown here is derived from an EMBL/GenBank/DDBJ whole genome shotgun (WGS) entry which is preliminary data.</text>
</comment>
<reference evidence="1 2" key="1">
    <citation type="journal article" date="2012" name="PLoS Genet.">
        <title>Comparative Genomics of Plant-Associated Pseudomonas spp.: Insights into Diversity and Inheritance of Traits Involved in Multitrophic Interactions.</title>
        <authorList>
            <person name="Loper J.E."/>
            <person name="Hassan K.A."/>
            <person name="Mavrodi D.V."/>
            <person name="Davis E.W.II."/>
            <person name="Lim C.K."/>
            <person name="Shaffer B.T."/>
            <person name="Elbourne L.D."/>
            <person name="Stockwell V.O."/>
            <person name="Hartney S.L."/>
            <person name="Breakwell K."/>
            <person name="Henkels M.D."/>
            <person name="Tetu S.G."/>
            <person name="Rangel L.I."/>
            <person name="Kidarsa T.A."/>
            <person name="Wilson N.L."/>
            <person name="van de Mortel J.E."/>
            <person name="Song C."/>
            <person name="Blumhagen R."/>
            <person name="Radune D."/>
            <person name="Hostetler J.B."/>
            <person name="Brinkac L.M."/>
            <person name="Durkin A.S."/>
            <person name="Kluepfel D.A."/>
            <person name="Wechter W.P."/>
            <person name="Anderson A.J."/>
            <person name="Kim Y.C."/>
            <person name="Pierson L.S.III."/>
            <person name="Pierson E.A."/>
            <person name="Lindow S.E."/>
            <person name="Kobayashi D.Y."/>
            <person name="Raaijmakers J.M."/>
            <person name="Weller D.M."/>
            <person name="Thomashow L.S."/>
            <person name="Allen A.E."/>
            <person name="Paulsen I.T."/>
        </authorList>
    </citation>
    <scope>NUCLEOTIDE SEQUENCE [LARGE SCALE GENOMIC DNA]</scope>
    <source>
        <strain evidence="1 2">O6</strain>
    </source>
</reference>
<protein>
    <submittedName>
        <fullName evidence="1">Uncharacterized protein</fullName>
    </submittedName>
</protein>
<proteinExistence type="predicted"/>
<sequence length="84" mass="8913">MSSYVSIHLDESTSPLDSRNCFAITPGTQQSNRSLITIVSNSDSSLNIRPGTPGACSPMNHATDAGDSRYIGATGWTYSSREDG</sequence>
<evidence type="ECO:0000313" key="2">
    <source>
        <dbReference type="Proteomes" id="UP000003790"/>
    </source>
</evidence>
<name>A0AB33WPP2_9PSED</name>